<sequence>MSLDPSGAGRGGSCTSGTSRAYAVSSRRFTGRQKGDGTVYLSFRASDAPVSAVHTRGIPVQATVDNAGGVHSFLGETVSLNISSPLTLVIVDVMFQQKLGEQPEKEGWRRRCGTRGAELCSTSASTTGSAATRRTCEMSSGTRGTSWVRAGTPSQAPTSASS</sequence>
<gene>
    <name evidence="2" type="ORF">PCOR1329_LOCUS16768</name>
</gene>
<evidence type="ECO:0000313" key="2">
    <source>
        <dbReference type="EMBL" id="CAK0812493.1"/>
    </source>
</evidence>
<accession>A0ABN9R5U8</accession>
<evidence type="ECO:0000256" key="1">
    <source>
        <dbReference type="SAM" id="MobiDB-lite"/>
    </source>
</evidence>
<dbReference type="EMBL" id="CAUYUJ010005158">
    <property type="protein sequence ID" value="CAK0812493.1"/>
    <property type="molecule type" value="Genomic_DNA"/>
</dbReference>
<protein>
    <submittedName>
        <fullName evidence="2">Uncharacterized protein</fullName>
    </submittedName>
</protein>
<comment type="caution">
    <text evidence="2">The sequence shown here is derived from an EMBL/GenBank/DDBJ whole genome shotgun (WGS) entry which is preliminary data.</text>
</comment>
<dbReference type="Proteomes" id="UP001189429">
    <property type="component" value="Unassembled WGS sequence"/>
</dbReference>
<keyword evidence="3" id="KW-1185">Reference proteome</keyword>
<organism evidence="2 3">
    <name type="scientific">Prorocentrum cordatum</name>
    <dbReference type="NCBI Taxonomy" id="2364126"/>
    <lineage>
        <taxon>Eukaryota</taxon>
        <taxon>Sar</taxon>
        <taxon>Alveolata</taxon>
        <taxon>Dinophyceae</taxon>
        <taxon>Prorocentrales</taxon>
        <taxon>Prorocentraceae</taxon>
        <taxon>Prorocentrum</taxon>
    </lineage>
</organism>
<reference evidence="2" key="1">
    <citation type="submission" date="2023-10" db="EMBL/GenBank/DDBJ databases">
        <authorList>
            <person name="Chen Y."/>
            <person name="Shah S."/>
            <person name="Dougan E. K."/>
            <person name="Thang M."/>
            <person name="Chan C."/>
        </authorList>
    </citation>
    <scope>NUCLEOTIDE SEQUENCE [LARGE SCALE GENOMIC DNA]</scope>
</reference>
<proteinExistence type="predicted"/>
<feature type="region of interest" description="Disordered" evidence="1">
    <location>
        <begin position="120"/>
        <end position="162"/>
    </location>
</feature>
<feature type="compositionally biased region" description="Low complexity" evidence="1">
    <location>
        <begin position="121"/>
        <end position="132"/>
    </location>
</feature>
<name>A0ABN9R5U8_9DINO</name>
<evidence type="ECO:0000313" key="3">
    <source>
        <dbReference type="Proteomes" id="UP001189429"/>
    </source>
</evidence>
<feature type="compositionally biased region" description="Polar residues" evidence="1">
    <location>
        <begin position="152"/>
        <end position="162"/>
    </location>
</feature>